<keyword evidence="6" id="KW-1185">Reference proteome</keyword>
<evidence type="ECO:0000313" key="5">
    <source>
        <dbReference type="EMBL" id="MFD1055881.1"/>
    </source>
</evidence>
<dbReference type="Proteomes" id="UP001597046">
    <property type="component" value="Unassembled WGS sequence"/>
</dbReference>
<dbReference type="SUPFAM" id="SSF51735">
    <property type="entry name" value="NAD(P)-binding Rossmann-fold domains"/>
    <property type="match status" value="1"/>
</dbReference>
<dbReference type="InterPro" id="IPR002347">
    <property type="entry name" value="SDR_fam"/>
</dbReference>
<evidence type="ECO:0000259" key="4">
    <source>
        <dbReference type="SMART" id="SM00822"/>
    </source>
</evidence>
<keyword evidence="2 5" id="KW-0560">Oxidoreductase</keyword>
<dbReference type="Gene3D" id="3.40.50.720">
    <property type="entry name" value="NAD(P)-binding Rossmann-like Domain"/>
    <property type="match status" value="1"/>
</dbReference>
<dbReference type="InterPro" id="IPR036291">
    <property type="entry name" value="NAD(P)-bd_dom_sf"/>
</dbReference>
<dbReference type="GO" id="GO:0016491">
    <property type="term" value="F:oxidoreductase activity"/>
    <property type="evidence" value="ECO:0007669"/>
    <property type="project" value="UniProtKB-KW"/>
</dbReference>
<dbReference type="Pfam" id="PF13561">
    <property type="entry name" value="adh_short_C2"/>
    <property type="match status" value="1"/>
</dbReference>
<reference evidence="6" key="1">
    <citation type="journal article" date="2019" name="Int. J. Syst. Evol. Microbiol.">
        <title>The Global Catalogue of Microorganisms (GCM) 10K type strain sequencing project: providing services to taxonomists for standard genome sequencing and annotation.</title>
        <authorList>
            <consortium name="The Broad Institute Genomics Platform"/>
            <consortium name="The Broad Institute Genome Sequencing Center for Infectious Disease"/>
            <person name="Wu L."/>
            <person name="Ma J."/>
        </authorList>
    </citation>
    <scope>NUCLEOTIDE SEQUENCE [LARGE SCALE GENOMIC DNA]</scope>
    <source>
        <strain evidence="6">CCUG 57508</strain>
    </source>
</reference>
<dbReference type="PROSITE" id="PS00061">
    <property type="entry name" value="ADH_SHORT"/>
    <property type="match status" value="1"/>
</dbReference>
<dbReference type="SMART" id="SM00822">
    <property type="entry name" value="PKS_KR"/>
    <property type="match status" value="1"/>
</dbReference>
<organism evidence="5 6">
    <name type="scientific">Terrabacter terrigena</name>
    <dbReference type="NCBI Taxonomy" id="574718"/>
    <lineage>
        <taxon>Bacteria</taxon>
        <taxon>Bacillati</taxon>
        <taxon>Actinomycetota</taxon>
        <taxon>Actinomycetes</taxon>
        <taxon>Micrococcales</taxon>
        <taxon>Intrasporangiaceae</taxon>
        <taxon>Terrabacter</taxon>
    </lineage>
</organism>
<accession>A0ABW3MZ87</accession>
<dbReference type="PANTHER" id="PTHR42760:SF133">
    <property type="entry name" value="3-OXOACYL-[ACYL-CARRIER-PROTEIN] REDUCTASE"/>
    <property type="match status" value="1"/>
</dbReference>
<feature type="domain" description="Ketoreductase" evidence="4">
    <location>
        <begin position="3"/>
        <end position="188"/>
    </location>
</feature>
<evidence type="ECO:0000313" key="6">
    <source>
        <dbReference type="Proteomes" id="UP001597046"/>
    </source>
</evidence>
<evidence type="ECO:0000256" key="2">
    <source>
        <dbReference type="ARBA" id="ARBA00023002"/>
    </source>
</evidence>
<feature type="region of interest" description="Disordered" evidence="3">
    <location>
        <begin position="190"/>
        <end position="209"/>
    </location>
</feature>
<dbReference type="EC" id="1.1.1.-" evidence="5"/>
<dbReference type="PRINTS" id="PR00081">
    <property type="entry name" value="GDHRDH"/>
</dbReference>
<evidence type="ECO:0000256" key="1">
    <source>
        <dbReference type="ARBA" id="ARBA00006484"/>
    </source>
</evidence>
<dbReference type="InterPro" id="IPR020904">
    <property type="entry name" value="Sc_DH/Rdtase_CS"/>
</dbReference>
<dbReference type="InterPro" id="IPR057326">
    <property type="entry name" value="KR_dom"/>
</dbReference>
<dbReference type="RefSeq" id="WP_386053912.1">
    <property type="nucleotide sequence ID" value="NZ_JBHTKH010000012.1"/>
</dbReference>
<name>A0ABW3MZ87_9MICO</name>
<sequence length="252" mass="25936">MTKTLFITGASSGIGRAVAASHARQGGNVVIGTFAGDPHDPAGTVADVERAGGHALVVEADARSSSELDDACRVAVEHFGGLDGVVANAGWLQLAPLAELTDDLWDSVIDVDLSGVMRTVRSACRYLQPDSAVVCVSSIAGGTVGWAGHTPYTAAKAGVLGFVRTAALELAPRRIRVNAVLPGVIESPQSLDSRNSAGPEGLTRSAQRIPLGRVGKPDDVAEVVTFLLSDQARYVTGQSVTVDGGLTVAWPT</sequence>
<protein>
    <submittedName>
        <fullName evidence="5">SDR family NAD(P)-dependent oxidoreductase</fullName>
        <ecNumber evidence="5">1.1.1.-</ecNumber>
    </submittedName>
</protein>
<evidence type="ECO:0000256" key="3">
    <source>
        <dbReference type="SAM" id="MobiDB-lite"/>
    </source>
</evidence>
<comment type="similarity">
    <text evidence="1">Belongs to the short-chain dehydrogenases/reductases (SDR) family.</text>
</comment>
<dbReference type="PANTHER" id="PTHR42760">
    <property type="entry name" value="SHORT-CHAIN DEHYDROGENASES/REDUCTASES FAMILY MEMBER"/>
    <property type="match status" value="1"/>
</dbReference>
<dbReference type="EMBL" id="JBHTKH010000012">
    <property type="protein sequence ID" value="MFD1055881.1"/>
    <property type="molecule type" value="Genomic_DNA"/>
</dbReference>
<gene>
    <name evidence="5" type="ORF">ACFQ2V_16325</name>
</gene>
<proteinExistence type="inferred from homology"/>
<comment type="caution">
    <text evidence="5">The sequence shown here is derived from an EMBL/GenBank/DDBJ whole genome shotgun (WGS) entry which is preliminary data.</text>
</comment>
<dbReference type="PRINTS" id="PR00080">
    <property type="entry name" value="SDRFAMILY"/>
</dbReference>